<name>A0A0D0CE99_9AGAR</name>
<feature type="transmembrane region" description="Helical" evidence="1">
    <location>
        <begin position="89"/>
        <end position="108"/>
    </location>
</feature>
<feature type="transmembrane region" description="Helical" evidence="1">
    <location>
        <begin position="214"/>
        <end position="236"/>
    </location>
</feature>
<dbReference type="OrthoDB" id="2686513at2759"/>
<proteinExistence type="predicted"/>
<reference evidence="3 4" key="1">
    <citation type="submission" date="2014-04" db="EMBL/GenBank/DDBJ databases">
        <title>Evolutionary Origins and Diversification of the Mycorrhizal Mutualists.</title>
        <authorList>
            <consortium name="DOE Joint Genome Institute"/>
            <consortium name="Mycorrhizal Genomics Consortium"/>
            <person name="Kohler A."/>
            <person name="Kuo A."/>
            <person name="Nagy L.G."/>
            <person name="Floudas D."/>
            <person name="Copeland A."/>
            <person name="Barry K.W."/>
            <person name="Cichocki N."/>
            <person name="Veneault-Fourrey C."/>
            <person name="LaButti K."/>
            <person name="Lindquist E.A."/>
            <person name="Lipzen A."/>
            <person name="Lundell T."/>
            <person name="Morin E."/>
            <person name="Murat C."/>
            <person name="Riley R."/>
            <person name="Ohm R."/>
            <person name="Sun H."/>
            <person name="Tunlid A."/>
            <person name="Henrissat B."/>
            <person name="Grigoriev I.V."/>
            <person name="Hibbett D.S."/>
            <person name="Martin F."/>
        </authorList>
    </citation>
    <scope>NUCLEOTIDE SEQUENCE [LARGE SCALE GENOMIC DNA]</scope>
    <source>
        <strain evidence="3 4">FD-317 M1</strain>
    </source>
</reference>
<keyword evidence="1" id="KW-0812">Transmembrane</keyword>
<sequence>MNSAYAEQILAAEQARLQSYLFLFSITFLYWDHILTLSDELLYFWRRPVGASTILFFLNRYFAALGNIALAISLFSGDFTESSCGSFHTFHELLLVATQVIICMLLAIRIYALYNCSKRILALILSTGGILSTLSLFAIFFDRSEGFLVGNGGLGLGCETELSFIPSIQEAAAWEALFLYDSMLFVMTLHKAYKTHRELRPLRIPLMDIILRDGSLYFGVMAFANAVNISTFYYPLPYARGMLSSFASSMSVTMMSRLMFNLHKVADKGLFSSGPYSSDPTSYCSGSQSENLTVIATVSEAS</sequence>
<dbReference type="InterPro" id="IPR045340">
    <property type="entry name" value="DUF6533"/>
</dbReference>
<feature type="transmembrane region" description="Helical" evidence="1">
    <location>
        <begin position="57"/>
        <end position="77"/>
    </location>
</feature>
<feature type="transmembrane region" description="Helical" evidence="1">
    <location>
        <begin position="120"/>
        <end position="141"/>
    </location>
</feature>
<keyword evidence="1" id="KW-1133">Transmembrane helix</keyword>
<evidence type="ECO:0000256" key="1">
    <source>
        <dbReference type="SAM" id="Phobius"/>
    </source>
</evidence>
<organism evidence="3 4">
    <name type="scientific">Collybiopsis luxurians FD-317 M1</name>
    <dbReference type="NCBI Taxonomy" id="944289"/>
    <lineage>
        <taxon>Eukaryota</taxon>
        <taxon>Fungi</taxon>
        <taxon>Dikarya</taxon>
        <taxon>Basidiomycota</taxon>
        <taxon>Agaricomycotina</taxon>
        <taxon>Agaricomycetes</taxon>
        <taxon>Agaricomycetidae</taxon>
        <taxon>Agaricales</taxon>
        <taxon>Marasmiineae</taxon>
        <taxon>Omphalotaceae</taxon>
        <taxon>Collybiopsis</taxon>
        <taxon>Collybiopsis luxurians</taxon>
    </lineage>
</organism>
<keyword evidence="4" id="KW-1185">Reference proteome</keyword>
<gene>
    <name evidence="3" type="ORF">GYMLUDRAFT_47148</name>
</gene>
<dbReference type="AlphaFoldDB" id="A0A0D0CE99"/>
<evidence type="ECO:0000313" key="3">
    <source>
        <dbReference type="EMBL" id="KIK56382.1"/>
    </source>
</evidence>
<evidence type="ECO:0000259" key="2">
    <source>
        <dbReference type="Pfam" id="PF20151"/>
    </source>
</evidence>
<protein>
    <recommendedName>
        <fullName evidence="2">DUF6533 domain-containing protein</fullName>
    </recommendedName>
</protein>
<dbReference type="Proteomes" id="UP000053593">
    <property type="component" value="Unassembled WGS sequence"/>
</dbReference>
<dbReference type="Pfam" id="PF20151">
    <property type="entry name" value="DUF6533"/>
    <property type="match status" value="1"/>
</dbReference>
<feature type="transmembrane region" description="Helical" evidence="1">
    <location>
        <begin position="171"/>
        <end position="193"/>
    </location>
</feature>
<keyword evidence="1" id="KW-0472">Membrane</keyword>
<evidence type="ECO:0000313" key="4">
    <source>
        <dbReference type="Proteomes" id="UP000053593"/>
    </source>
</evidence>
<accession>A0A0D0CE99</accession>
<dbReference type="HOGENOM" id="CLU_035509_7_0_1"/>
<feature type="domain" description="DUF6533" evidence="2">
    <location>
        <begin position="23"/>
        <end position="63"/>
    </location>
</feature>
<dbReference type="EMBL" id="KN834798">
    <property type="protein sequence ID" value="KIK56382.1"/>
    <property type="molecule type" value="Genomic_DNA"/>
</dbReference>